<evidence type="ECO:0000313" key="9">
    <source>
        <dbReference type="EMBL" id="TVM14877.1"/>
    </source>
</evidence>
<keyword evidence="3" id="KW-1003">Cell membrane</keyword>
<dbReference type="Pfam" id="PF02608">
    <property type="entry name" value="Bmp"/>
    <property type="match status" value="1"/>
</dbReference>
<evidence type="ECO:0000256" key="1">
    <source>
        <dbReference type="ARBA" id="ARBA00004193"/>
    </source>
</evidence>
<evidence type="ECO:0000256" key="3">
    <source>
        <dbReference type="ARBA" id="ARBA00022475"/>
    </source>
</evidence>
<gene>
    <name evidence="9" type="ORF">DPQ33_16770</name>
</gene>
<evidence type="ECO:0000256" key="7">
    <source>
        <dbReference type="SAM" id="SignalP"/>
    </source>
</evidence>
<dbReference type="PANTHER" id="PTHR34296">
    <property type="entry name" value="TRANSCRIPTIONAL ACTIVATOR PROTEIN MED"/>
    <property type="match status" value="1"/>
</dbReference>
<evidence type="ECO:0000256" key="6">
    <source>
        <dbReference type="ARBA" id="ARBA00023288"/>
    </source>
</evidence>
<evidence type="ECO:0000256" key="2">
    <source>
        <dbReference type="ARBA" id="ARBA00008610"/>
    </source>
</evidence>
<dbReference type="RefSeq" id="WP_144304381.1">
    <property type="nucleotide sequence ID" value="NZ_QMIE01000020.1"/>
</dbReference>
<evidence type="ECO:0000313" key="10">
    <source>
        <dbReference type="Proteomes" id="UP000448292"/>
    </source>
</evidence>
<keyword evidence="5" id="KW-0472">Membrane</keyword>
<reference evidence="9 10" key="1">
    <citation type="submission" date="2018-06" db="EMBL/GenBank/DDBJ databases">
        <title>Complete genome of Desulfovibrio indonesiensis P37SLT.</title>
        <authorList>
            <person name="Crispim J.S."/>
            <person name="Vidigal P.M.P."/>
            <person name="Silva L.C.F."/>
            <person name="Laguardia C.N."/>
            <person name="Araujo L.C."/>
            <person name="Dias R.S."/>
            <person name="Sousa M.P."/>
            <person name="Paula S.O."/>
            <person name="Silva C."/>
        </authorList>
    </citation>
    <scope>NUCLEOTIDE SEQUENCE [LARGE SCALE GENOMIC DNA]</scope>
    <source>
        <strain evidence="9 10">P37SLT</strain>
    </source>
</reference>
<comment type="similarity">
    <text evidence="2">Belongs to the BMP lipoprotein family.</text>
</comment>
<evidence type="ECO:0000256" key="4">
    <source>
        <dbReference type="ARBA" id="ARBA00022729"/>
    </source>
</evidence>
<feature type="signal peptide" evidence="7">
    <location>
        <begin position="1"/>
        <end position="23"/>
    </location>
</feature>
<dbReference type="EMBL" id="QMIE01000020">
    <property type="protein sequence ID" value="TVM14877.1"/>
    <property type="molecule type" value="Genomic_DNA"/>
</dbReference>
<comment type="subcellular location">
    <subcellularLocation>
        <location evidence="1">Cell membrane</location>
        <topology evidence="1">Lipid-anchor</topology>
    </subcellularLocation>
</comment>
<dbReference type="InterPro" id="IPR003760">
    <property type="entry name" value="PnrA-like"/>
</dbReference>
<dbReference type="Proteomes" id="UP000448292">
    <property type="component" value="Unassembled WGS sequence"/>
</dbReference>
<keyword evidence="6" id="KW-0449">Lipoprotein</keyword>
<dbReference type="InterPro" id="IPR028082">
    <property type="entry name" value="Peripla_BP_I"/>
</dbReference>
<dbReference type="Gene3D" id="3.40.50.2300">
    <property type="match status" value="2"/>
</dbReference>
<dbReference type="CDD" id="cd06354">
    <property type="entry name" value="PBP1_PrnA-like"/>
    <property type="match status" value="1"/>
</dbReference>
<feature type="domain" description="ABC transporter substrate-binding protein PnrA-like" evidence="8">
    <location>
        <begin position="40"/>
        <end position="323"/>
    </location>
</feature>
<evidence type="ECO:0000256" key="5">
    <source>
        <dbReference type="ARBA" id="ARBA00023136"/>
    </source>
</evidence>
<accession>A0A7M3MAQ4</accession>
<name>A0A7M3MAQ4_9BACT</name>
<dbReference type="GO" id="GO:0005886">
    <property type="term" value="C:plasma membrane"/>
    <property type="evidence" value="ECO:0007669"/>
    <property type="project" value="UniProtKB-SubCell"/>
</dbReference>
<keyword evidence="4 7" id="KW-0732">Signal</keyword>
<evidence type="ECO:0000259" key="8">
    <source>
        <dbReference type="Pfam" id="PF02608"/>
    </source>
</evidence>
<dbReference type="AlphaFoldDB" id="A0A7M3MAQ4"/>
<sequence>MQRRTIVILAFALLLCLPGKGDATEPLTVAFLAGAGGLKSPFNQLAYDGLLEASGSLPLEIIVDTTIADADDPELKRDALERAVDLGKAKYVIASGREWAEAVRKSAEKNPKVLYTLINAELEGLDNVSCVVFAEEEGGFLAGALAASMSRTGLFGFIGGMDLPEIEAFAAGFAAGAQEVGAEATVYVEYLSDDTRDFKGFRSPDLGYAIASRMYASGVDVIFAAAGASGEGVIRAAEETGAWAIGVDYDQDNLAEGHVLASVIKRVDQAVLHELNRVMARRFTPGVQVFGLKNGGVSLSDMAYTREKIGEDVLANLMVLEQRVVDGEITVPETLNAVQ</sequence>
<keyword evidence="10" id="KW-1185">Reference proteome</keyword>
<proteinExistence type="inferred from homology"/>
<dbReference type="SUPFAM" id="SSF53822">
    <property type="entry name" value="Periplasmic binding protein-like I"/>
    <property type="match status" value="1"/>
</dbReference>
<dbReference type="InterPro" id="IPR050957">
    <property type="entry name" value="BMP_lipoprotein"/>
</dbReference>
<feature type="chain" id="PRO_5029619955" description="ABC transporter substrate-binding protein PnrA-like domain-containing protein" evidence="7">
    <location>
        <begin position="24"/>
        <end position="339"/>
    </location>
</feature>
<dbReference type="PANTHER" id="PTHR34296:SF2">
    <property type="entry name" value="ABC TRANSPORTER GUANOSINE-BINDING PROTEIN NUPN"/>
    <property type="match status" value="1"/>
</dbReference>
<dbReference type="OrthoDB" id="9769871at2"/>
<protein>
    <recommendedName>
        <fullName evidence="8">ABC transporter substrate-binding protein PnrA-like domain-containing protein</fullName>
    </recommendedName>
</protein>
<organism evidence="9 10">
    <name type="scientific">Oceanidesulfovibrio indonesiensis</name>
    <dbReference type="NCBI Taxonomy" id="54767"/>
    <lineage>
        <taxon>Bacteria</taxon>
        <taxon>Pseudomonadati</taxon>
        <taxon>Thermodesulfobacteriota</taxon>
        <taxon>Desulfovibrionia</taxon>
        <taxon>Desulfovibrionales</taxon>
        <taxon>Desulfovibrionaceae</taxon>
        <taxon>Oceanidesulfovibrio</taxon>
    </lineage>
</organism>
<comment type="caution">
    <text evidence="9">The sequence shown here is derived from an EMBL/GenBank/DDBJ whole genome shotgun (WGS) entry which is preliminary data.</text>
</comment>